<sequence length="56" mass="5330">MRGIRNKGVARGLAAVAAGLFAAAALAGCTKQFDGGPGAQAVPVGQPAAGWSHIGG</sequence>
<dbReference type="RefSeq" id="WP_162951476.1">
    <property type="nucleotide sequence ID" value="NZ_BLKX01000001.1"/>
</dbReference>
<dbReference type="AlphaFoldDB" id="A0AAJ1S2N4"/>
<evidence type="ECO:0000313" key="3">
    <source>
        <dbReference type="EMBL" id="MDP7734999.1"/>
    </source>
</evidence>
<dbReference type="EMBL" id="JAUFSA010000001">
    <property type="protein sequence ID" value="MDP7734999.1"/>
    <property type="molecule type" value="Genomic_DNA"/>
</dbReference>
<dbReference type="PROSITE" id="PS51257">
    <property type="entry name" value="PROKAR_LIPOPROTEIN"/>
    <property type="match status" value="1"/>
</dbReference>
<evidence type="ECO:0000313" key="4">
    <source>
        <dbReference type="Proteomes" id="UP000465240"/>
    </source>
</evidence>
<organism evidence="3 5">
    <name type="scientific">Mycobacterium paragordonae</name>
    <dbReference type="NCBI Taxonomy" id="1389713"/>
    <lineage>
        <taxon>Bacteria</taxon>
        <taxon>Bacillati</taxon>
        <taxon>Actinomycetota</taxon>
        <taxon>Actinomycetes</taxon>
        <taxon>Mycobacteriales</taxon>
        <taxon>Mycobacteriaceae</taxon>
        <taxon>Mycobacterium</taxon>
    </lineage>
</organism>
<accession>A0AAJ1S2N4</accession>
<reference evidence="3" key="3">
    <citation type="submission" date="2023-06" db="EMBL/GenBank/DDBJ databases">
        <title>Identification of two novel mycobacterium reveal diversities and complexities of Mycobacterium gordonae clade.</title>
        <authorList>
            <person name="Matsumoto Y."/>
            <person name="Nakamura S."/>
            <person name="Motooka D."/>
            <person name="Fukushima K."/>
        </authorList>
    </citation>
    <scope>NUCLEOTIDE SEQUENCE</scope>
    <source>
        <strain evidence="3">TY812</strain>
    </source>
</reference>
<protein>
    <submittedName>
        <fullName evidence="3">Uncharacterized protein</fullName>
    </submittedName>
</protein>
<evidence type="ECO:0000256" key="1">
    <source>
        <dbReference type="SAM" id="SignalP"/>
    </source>
</evidence>
<feature type="chain" id="PRO_5042474770" evidence="1">
    <location>
        <begin position="28"/>
        <end position="56"/>
    </location>
</feature>
<reference evidence="2 4" key="1">
    <citation type="journal article" date="2019" name="Emerg. Microbes Infect.">
        <title>Comprehensive subspecies identification of 175 nontuberculous mycobacteria species based on 7547 genomic profiles.</title>
        <authorList>
            <person name="Matsumoto Y."/>
            <person name="Kinjo T."/>
            <person name="Motooka D."/>
            <person name="Nabeya D."/>
            <person name="Jung N."/>
            <person name="Uechi K."/>
            <person name="Horii T."/>
            <person name="Iida T."/>
            <person name="Fujita J."/>
            <person name="Nakamura S."/>
        </authorList>
    </citation>
    <scope>NUCLEOTIDE SEQUENCE [LARGE SCALE GENOMIC DNA]</scope>
    <source>
        <strain evidence="2 4">JCM 18565</strain>
    </source>
</reference>
<proteinExistence type="predicted"/>
<name>A0AAJ1S2N4_9MYCO</name>
<comment type="caution">
    <text evidence="3">The sequence shown here is derived from an EMBL/GenBank/DDBJ whole genome shotgun (WGS) entry which is preliminary data.</text>
</comment>
<evidence type="ECO:0000313" key="5">
    <source>
        <dbReference type="Proteomes" id="UP001229081"/>
    </source>
</evidence>
<dbReference type="Proteomes" id="UP000465240">
    <property type="component" value="Unassembled WGS sequence"/>
</dbReference>
<dbReference type="EMBL" id="BLKX01000001">
    <property type="protein sequence ID" value="GFG79248.1"/>
    <property type="molecule type" value="Genomic_DNA"/>
</dbReference>
<dbReference type="Proteomes" id="UP001229081">
    <property type="component" value="Unassembled WGS sequence"/>
</dbReference>
<reference evidence="2" key="2">
    <citation type="submission" date="2020-02" db="EMBL/GenBank/DDBJ databases">
        <authorList>
            <person name="Matsumoto Y."/>
            <person name="Kinjo T."/>
            <person name="Motooka D."/>
            <person name="Nabeya D."/>
            <person name="Jung N."/>
            <person name="Uechi K."/>
            <person name="Horii T."/>
            <person name="Iida T."/>
            <person name="Fujita J."/>
            <person name="Nakamura S."/>
        </authorList>
    </citation>
    <scope>NUCLEOTIDE SEQUENCE</scope>
    <source>
        <strain evidence="2">JCM 18565</strain>
    </source>
</reference>
<keyword evidence="4" id="KW-1185">Reference proteome</keyword>
<gene>
    <name evidence="2" type="ORF">MPRG_25240</name>
    <name evidence="3" type="ORF">QXL92_09605</name>
</gene>
<feature type="signal peptide" evidence="1">
    <location>
        <begin position="1"/>
        <end position="27"/>
    </location>
</feature>
<keyword evidence="1" id="KW-0732">Signal</keyword>
<evidence type="ECO:0000313" key="2">
    <source>
        <dbReference type="EMBL" id="GFG79248.1"/>
    </source>
</evidence>